<evidence type="ECO:0000313" key="11">
    <source>
        <dbReference type="EMBL" id="PSW07220.1"/>
    </source>
</evidence>
<dbReference type="CDD" id="cd03064">
    <property type="entry name" value="TRX_Fd_NuoE"/>
    <property type="match status" value="1"/>
</dbReference>
<keyword evidence="12" id="KW-1185">Reference proteome</keyword>
<keyword evidence="6 10" id="KW-0411">Iron-sulfur</keyword>
<dbReference type="SUPFAM" id="SSF52833">
    <property type="entry name" value="Thioredoxin-like"/>
    <property type="match status" value="1"/>
</dbReference>
<evidence type="ECO:0000256" key="5">
    <source>
        <dbReference type="ARBA" id="ARBA00023004"/>
    </source>
</evidence>
<feature type="binding site" evidence="10">
    <location>
        <position position="98"/>
    </location>
    <ligand>
        <name>[2Fe-2S] cluster</name>
        <dbReference type="ChEBI" id="CHEBI:190135"/>
    </ligand>
</feature>
<comment type="cofactor">
    <cofactor evidence="9">
        <name>[2Fe-2S] cluster</name>
        <dbReference type="ChEBI" id="CHEBI:190135"/>
    </cofactor>
</comment>
<evidence type="ECO:0000256" key="10">
    <source>
        <dbReference type="PIRSR" id="PIRSR000216-1"/>
    </source>
</evidence>
<dbReference type="PANTHER" id="PTHR43342">
    <property type="entry name" value="NADH-QUINONE OXIDOREDUCTASE, E SUBUNIT"/>
    <property type="match status" value="1"/>
</dbReference>
<dbReference type="PANTHER" id="PTHR43342:SF2">
    <property type="entry name" value="POTENTIAL NAD-REDUCING HYDROGENASE SUBUNIT"/>
    <property type="match status" value="1"/>
</dbReference>
<dbReference type="GO" id="GO:0016491">
    <property type="term" value="F:oxidoreductase activity"/>
    <property type="evidence" value="ECO:0007669"/>
    <property type="project" value="InterPro"/>
</dbReference>
<gene>
    <name evidence="11" type="ORF">C9I89_00410</name>
</gene>
<dbReference type="PIRSF" id="PIRSF000216">
    <property type="entry name" value="NADH_DH_24kDa"/>
    <property type="match status" value="1"/>
</dbReference>
<dbReference type="GO" id="GO:0046872">
    <property type="term" value="F:metal ion binding"/>
    <property type="evidence" value="ECO:0007669"/>
    <property type="project" value="UniProtKB-KW"/>
</dbReference>
<feature type="binding site" evidence="10">
    <location>
        <position position="134"/>
    </location>
    <ligand>
        <name>[2Fe-2S] cluster</name>
        <dbReference type="ChEBI" id="CHEBI:190135"/>
    </ligand>
</feature>
<evidence type="ECO:0000256" key="8">
    <source>
        <dbReference type="ARBA" id="ARBA00032788"/>
    </source>
</evidence>
<dbReference type="Gene3D" id="3.40.30.10">
    <property type="entry name" value="Glutaredoxin"/>
    <property type="match status" value="1"/>
</dbReference>
<feature type="binding site" evidence="10">
    <location>
        <position position="138"/>
    </location>
    <ligand>
        <name>[2Fe-2S] cluster</name>
        <dbReference type="ChEBI" id="CHEBI:190135"/>
    </ligand>
</feature>
<evidence type="ECO:0000256" key="2">
    <source>
        <dbReference type="ARBA" id="ARBA00019898"/>
    </source>
</evidence>
<dbReference type="EMBL" id="PYMC01000001">
    <property type="protein sequence ID" value="PSW07220.1"/>
    <property type="molecule type" value="Genomic_DNA"/>
</dbReference>
<reference evidence="11 12" key="1">
    <citation type="submission" date="2018-03" db="EMBL/GenBank/DDBJ databases">
        <title>Whole genome sequencing of Histamine producing bacteria.</title>
        <authorList>
            <person name="Butler K."/>
        </authorList>
    </citation>
    <scope>NUCLEOTIDE SEQUENCE [LARGE SCALE GENOMIC DNA]</scope>
    <source>
        <strain evidence="11 12">DSM 16190</strain>
    </source>
</reference>
<dbReference type="InterPro" id="IPR036249">
    <property type="entry name" value="Thioredoxin-like_sf"/>
</dbReference>
<keyword evidence="5 10" id="KW-0408">Iron</keyword>
<dbReference type="GO" id="GO:0051537">
    <property type="term" value="F:2 iron, 2 sulfur cluster binding"/>
    <property type="evidence" value="ECO:0007669"/>
    <property type="project" value="UniProtKB-KW"/>
</dbReference>
<protein>
    <recommendedName>
        <fullName evidence="2">NADH-quinone oxidoreductase subunit E</fullName>
    </recommendedName>
    <alternativeName>
        <fullName evidence="7">NADH dehydrogenase I subunit E</fullName>
    </alternativeName>
    <alternativeName>
        <fullName evidence="8">NDH-1 subunit E</fullName>
    </alternativeName>
</protein>
<evidence type="ECO:0000256" key="9">
    <source>
        <dbReference type="ARBA" id="ARBA00034078"/>
    </source>
</evidence>
<feature type="binding site" evidence="10">
    <location>
        <position position="93"/>
    </location>
    <ligand>
        <name>[2Fe-2S] cluster</name>
        <dbReference type="ChEBI" id="CHEBI:190135"/>
    </ligand>
</feature>
<dbReference type="Pfam" id="PF01257">
    <property type="entry name" value="2Fe-2S_thioredx"/>
    <property type="match status" value="1"/>
</dbReference>
<accession>A0A2T3N465</accession>
<evidence type="ECO:0000256" key="4">
    <source>
        <dbReference type="ARBA" id="ARBA00022723"/>
    </source>
</evidence>
<sequence>MTENVTGCNCCEELTEQEMLEQLDGLIADYLDKPGGLIPALQIAQSRFGYLSESILKQISSRFNKSYSEVASVVGFYSFFSTVPRGRYVVRVCLGTACYVRGGKEVLSSLKKELGIDVGETTEDRQFSLDVGRCYGACGLAPVIMINDDVHQRIKPTRLGELLKAYADGQIEEPCTTDEMGDAG</sequence>
<comment type="similarity">
    <text evidence="1">Belongs to the complex I 24 kDa subunit family.</text>
</comment>
<proteinExistence type="inferred from homology"/>
<dbReference type="OrthoDB" id="9807941at2"/>
<evidence type="ECO:0000313" key="12">
    <source>
        <dbReference type="Proteomes" id="UP000240904"/>
    </source>
</evidence>
<evidence type="ECO:0000256" key="3">
    <source>
        <dbReference type="ARBA" id="ARBA00022714"/>
    </source>
</evidence>
<dbReference type="Proteomes" id="UP000240904">
    <property type="component" value="Unassembled WGS sequence"/>
</dbReference>
<dbReference type="AlphaFoldDB" id="A0A2T3N465"/>
<dbReference type="InterPro" id="IPR042128">
    <property type="entry name" value="NuoE_dom"/>
</dbReference>
<evidence type="ECO:0000256" key="7">
    <source>
        <dbReference type="ARBA" id="ARBA00031580"/>
    </source>
</evidence>
<evidence type="ECO:0000256" key="6">
    <source>
        <dbReference type="ARBA" id="ARBA00023014"/>
    </source>
</evidence>
<dbReference type="InterPro" id="IPR028431">
    <property type="entry name" value="NADP_DH_HndA-like"/>
</dbReference>
<organism evidence="11 12">
    <name type="scientific">Photobacterium lipolyticum</name>
    <dbReference type="NCBI Taxonomy" id="266810"/>
    <lineage>
        <taxon>Bacteria</taxon>
        <taxon>Pseudomonadati</taxon>
        <taxon>Pseudomonadota</taxon>
        <taxon>Gammaproteobacteria</taxon>
        <taxon>Vibrionales</taxon>
        <taxon>Vibrionaceae</taxon>
        <taxon>Photobacterium</taxon>
    </lineage>
</organism>
<name>A0A2T3N465_9GAMM</name>
<keyword evidence="4 10" id="KW-0479">Metal-binding</keyword>
<evidence type="ECO:0000256" key="1">
    <source>
        <dbReference type="ARBA" id="ARBA00010643"/>
    </source>
</evidence>
<dbReference type="Gene3D" id="1.10.10.1590">
    <property type="entry name" value="NADH-quinone oxidoreductase subunit E"/>
    <property type="match status" value="1"/>
</dbReference>
<comment type="cofactor">
    <cofactor evidence="10">
        <name>[2Fe-2S] cluster</name>
        <dbReference type="ChEBI" id="CHEBI:190135"/>
    </cofactor>
    <text evidence="10">Binds 1 [2Fe-2S] cluster.</text>
</comment>
<dbReference type="InterPro" id="IPR002023">
    <property type="entry name" value="NuoE-like"/>
</dbReference>
<comment type="caution">
    <text evidence="11">The sequence shown here is derived from an EMBL/GenBank/DDBJ whole genome shotgun (WGS) entry which is preliminary data.</text>
</comment>
<dbReference type="InterPro" id="IPR041921">
    <property type="entry name" value="NuoE_N"/>
</dbReference>
<keyword evidence="3 10" id="KW-0001">2Fe-2S</keyword>